<keyword evidence="6" id="KW-1185">Reference proteome</keyword>
<dbReference type="SMART" id="SM00184">
    <property type="entry name" value="RING"/>
    <property type="match status" value="1"/>
</dbReference>
<feature type="region of interest" description="Disordered" evidence="3">
    <location>
        <begin position="25"/>
        <end position="69"/>
    </location>
</feature>
<dbReference type="InterPro" id="IPR001841">
    <property type="entry name" value="Znf_RING"/>
</dbReference>
<protein>
    <recommendedName>
        <fullName evidence="4">RING-type domain-containing protein</fullName>
    </recommendedName>
</protein>
<dbReference type="SUPFAM" id="SSF57850">
    <property type="entry name" value="RING/U-box"/>
    <property type="match status" value="1"/>
</dbReference>
<comment type="caution">
    <text evidence="5">The sequence shown here is derived from an EMBL/GenBank/DDBJ whole genome shotgun (WGS) entry which is preliminary data.</text>
</comment>
<feature type="compositionally biased region" description="Acidic residues" evidence="3">
    <location>
        <begin position="42"/>
        <end position="53"/>
    </location>
</feature>
<evidence type="ECO:0000259" key="4">
    <source>
        <dbReference type="PROSITE" id="PS50089"/>
    </source>
</evidence>
<sequence>MQRGGRWKSLKERLGMGSCCGSLWGFGGEMRMPVREDSSDGEREEEEEEEEEGTTGGAQTAEAEEDCLQRNGTGMNLAMALAAERHFRAAAAQQRQQPEEAEEGEACVTPLRVSLMRLLEEGEDAAAAAEEAEEKEERCEREKGNSLCCVCMGRRKGSAFIPCGHTFCRVCSRELWLNRGSCPLCNRSIIDVLDIF</sequence>
<dbReference type="EMBL" id="JAINDJ010000003">
    <property type="protein sequence ID" value="KAG9455090.1"/>
    <property type="molecule type" value="Genomic_DNA"/>
</dbReference>
<dbReference type="AlphaFoldDB" id="A0AAV7F1S3"/>
<dbReference type="GO" id="GO:0008270">
    <property type="term" value="F:zinc ion binding"/>
    <property type="evidence" value="ECO:0007669"/>
    <property type="project" value="UniProtKB-KW"/>
</dbReference>
<gene>
    <name evidence="5" type="ORF">H6P81_007994</name>
</gene>
<dbReference type="InterPro" id="IPR013083">
    <property type="entry name" value="Znf_RING/FYVE/PHD"/>
</dbReference>
<dbReference type="Gene3D" id="3.30.40.10">
    <property type="entry name" value="Zinc/RING finger domain, C3HC4 (zinc finger)"/>
    <property type="match status" value="1"/>
</dbReference>
<accession>A0AAV7F1S3</accession>
<dbReference type="PANTHER" id="PTHR46629">
    <property type="entry name" value="OS01G0917900 PROTEIN"/>
    <property type="match status" value="1"/>
</dbReference>
<keyword evidence="1" id="KW-0862">Zinc</keyword>
<keyword evidence="2" id="KW-0175">Coiled coil</keyword>
<feature type="domain" description="RING-type" evidence="4">
    <location>
        <begin position="148"/>
        <end position="186"/>
    </location>
</feature>
<reference evidence="5 6" key="1">
    <citation type="submission" date="2021-07" db="EMBL/GenBank/DDBJ databases">
        <title>The Aristolochia fimbriata genome: insights into angiosperm evolution, floral development and chemical biosynthesis.</title>
        <authorList>
            <person name="Jiao Y."/>
        </authorList>
    </citation>
    <scope>NUCLEOTIDE SEQUENCE [LARGE SCALE GENOMIC DNA]</scope>
    <source>
        <strain evidence="5">IBCAS-2021</strain>
        <tissue evidence="5">Leaf</tissue>
    </source>
</reference>
<dbReference type="PROSITE" id="PS50089">
    <property type="entry name" value="ZF_RING_2"/>
    <property type="match status" value="1"/>
</dbReference>
<proteinExistence type="predicted"/>
<feature type="compositionally biased region" description="Basic and acidic residues" evidence="3">
    <location>
        <begin position="32"/>
        <end position="41"/>
    </location>
</feature>
<keyword evidence="1" id="KW-0863">Zinc-finger</keyword>
<evidence type="ECO:0000256" key="2">
    <source>
        <dbReference type="SAM" id="Coils"/>
    </source>
</evidence>
<organism evidence="5 6">
    <name type="scientific">Aristolochia fimbriata</name>
    <name type="common">White veined hardy Dutchman's pipe vine</name>
    <dbReference type="NCBI Taxonomy" id="158543"/>
    <lineage>
        <taxon>Eukaryota</taxon>
        <taxon>Viridiplantae</taxon>
        <taxon>Streptophyta</taxon>
        <taxon>Embryophyta</taxon>
        <taxon>Tracheophyta</taxon>
        <taxon>Spermatophyta</taxon>
        <taxon>Magnoliopsida</taxon>
        <taxon>Magnoliidae</taxon>
        <taxon>Piperales</taxon>
        <taxon>Aristolochiaceae</taxon>
        <taxon>Aristolochia</taxon>
    </lineage>
</organism>
<evidence type="ECO:0000313" key="6">
    <source>
        <dbReference type="Proteomes" id="UP000825729"/>
    </source>
</evidence>
<dbReference type="Proteomes" id="UP000825729">
    <property type="component" value="Unassembled WGS sequence"/>
</dbReference>
<evidence type="ECO:0000256" key="3">
    <source>
        <dbReference type="SAM" id="MobiDB-lite"/>
    </source>
</evidence>
<dbReference type="Pfam" id="PF13920">
    <property type="entry name" value="zf-C3HC4_3"/>
    <property type="match status" value="1"/>
</dbReference>
<evidence type="ECO:0000313" key="5">
    <source>
        <dbReference type="EMBL" id="KAG9455090.1"/>
    </source>
</evidence>
<name>A0AAV7F1S3_ARIFI</name>
<evidence type="ECO:0000256" key="1">
    <source>
        <dbReference type="PROSITE-ProRule" id="PRU00175"/>
    </source>
</evidence>
<feature type="coiled-coil region" evidence="2">
    <location>
        <begin position="115"/>
        <end position="145"/>
    </location>
</feature>
<keyword evidence="1" id="KW-0479">Metal-binding</keyword>